<evidence type="ECO:0000256" key="1">
    <source>
        <dbReference type="SAM" id="MobiDB-lite"/>
    </source>
</evidence>
<name>A0A4R8LL87_9BACL</name>
<keyword evidence="2" id="KW-1133">Transmembrane helix</keyword>
<sequence>MKAMFVMAKTTEDSSLHVHTVPICGHNTVRGVLSMWNVMNAMTGMARQRMMPRRRGNGVGTMTALLIGASVGIAAWEAVRQVQGRNSGSQSNNSSAMEIAQEVMSEIQE</sequence>
<keyword evidence="2" id="KW-0472">Membrane</keyword>
<proteinExistence type="predicted"/>
<evidence type="ECO:0000256" key="2">
    <source>
        <dbReference type="SAM" id="Phobius"/>
    </source>
</evidence>
<dbReference type="EMBL" id="SORF01000009">
    <property type="protein sequence ID" value="TDY44524.1"/>
    <property type="molecule type" value="Genomic_DNA"/>
</dbReference>
<comment type="caution">
    <text evidence="3">The sequence shown here is derived from an EMBL/GenBank/DDBJ whole genome shotgun (WGS) entry which is preliminary data.</text>
</comment>
<dbReference type="Proteomes" id="UP000294581">
    <property type="component" value="Unassembled WGS sequence"/>
</dbReference>
<protein>
    <submittedName>
        <fullName evidence="3">Uncharacterized protein</fullName>
    </submittedName>
</protein>
<organism evidence="3 4">
    <name type="scientific">Alicyclobacillus sacchari</name>
    <dbReference type="NCBI Taxonomy" id="392010"/>
    <lineage>
        <taxon>Bacteria</taxon>
        <taxon>Bacillati</taxon>
        <taxon>Bacillota</taxon>
        <taxon>Bacilli</taxon>
        <taxon>Bacillales</taxon>
        <taxon>Alicyclobacillaceae</taxon>
        <taxon>Alicyclobacillus</taxon>
    </lineage>
</organism>
<feature type="compositionally biased region" description="Low complexity" evidence="1">
    <location>
        <begin position="83"/>
        <end position="95"/>
    </location>
</feature>
<evidence type="ECO:0000313" key="4">
    <source>
        <dbReference type="Proteomes" id="UP000294581"/>
    </source>
</evidence>
<evidence type="ECO:0000313" key="3">
    <source>
        <dbReference type="EMBL" id="TDY44524.1"/>
    </source>
</evidence>
<feature type="transmembrane region" description="Helical" evidence="2">
    <location>
        <begin position="57"/>
        <end position="76"/>
    </location>
</feature>
<accession>A0A4R8LL87</accession>
<keyword evidence="4" id="KW-1185">Reference proteome</keyword>
<gene>
    <name evidence="3" type="ORF">C7445_10922</name>
</gene>
<dbReference type="RefSeq" id="WP_243835112.1">
    <property type="nucleotide sequence ID" value="NZ_SORF01000009.1"/>
</dbReference>
<dbReference type="AlphaFoldDB" id="A0A4R8LL87"/>
<keyword evidence="2" id="KW-0812">Transmembrane</keyword>
<reference evidence="3 4" key="1">
    <citation type="submission" date="2019-03" db="EMBL/GenBank/DDBJ databases">
        <title>Genomic Encyclopedia of Type Strains, Phase IV (KMG-IV): sequencing the most valuable type-strain genomes for metagenomic binning, comparative biology and taxonomic classification.</title>
        <authorList>
            <person name="Goeker M."/>
        </authorList>
    </citation>
    <scope>NUCLEOTIDE SEQUENCE [LARGE SCALE GENOMIC DNA]</scope>
    <source>
        <strain evidence="3 4">DSM 17974</strain>
    </source>
</reference>
<feature type="region of interest" description="Disordered" evidence="1">
    <location>
        <begin position="83"/>
        <end position="109"/>
    </location>
</feature>